<dbReference type="PANTHER" id="PTHR43646:SF2">
    <property type="entry name" value="GLYCOSYLTRANSFERASE 2-LIKE DOMAIN-CONTAINING PROTEIN"/>
    <property type="match status" value="1"/>
</dbReference>
<evidence type="ECO:0000256" key="9">
    <source>
        <dbReference type="ARBA" id="ARBA00040345"/>
    </source>
</evidence>
<accession>A0ABY8W531</accession>
<evidence type="ECO:0000256" key="1">
    <source>
        <dbReference type="ARBA" id="ARBA00004236"/>
    </source>
</evidence>
<comment type="subcellular location">
    <subcellularLocation>
        <location evidence="1">Cell membrane</location>
    </subcellularLocation>
</comment>
<comment type="similarity">
    <text evidence="8">Belongs to the glycosyltransferase 2 family. CrtQ subfamily.</text>
</comment>
<sequence>MNEIRHLGVVVPARNEEQTISACLSSVQEAISLVRQVNPGISCQIVVVLDCCTDDTAARATGHGAEVIVSSAGRVGCARHAGALAVLQRGRRAGVPADAVWLANTDADSVVPDCWLATQLQIAATGAELVIGTVTPAALTPALDRLWRNAHELIEGHPHIHGANLGIRGSTYLAAGGFAPLSVDEDHDIVDKVQRKTDRWVATHRASVTTSGRTQSRVDGGFATFIRCLDAEDSSCA</sequence>
<comment type="function">
    <text evidence="6">Catalyzes the glycosylation of 4,4'-diaponeurosporenoate, i.e. the esterification of glucose at the C1'' position with the carboxyl group of 4,4'-diaponeurosporenic acid, to form glycosyl-4,4'-diaponeurosporenoate. This is a step in the biosynthesis of staphyloxanthin, an orange pigment present in most staphylococci strains.</text>
</comment>
<reference evidence="11 12" key="1">
    <citation type="journal article" date="2023" name="Microbiol. Resour. Announc.">
        <title>Complete Genome Sequence of Mycobacterium wuenschmanii, a novel Nontuberculous Mycobacterium Isolated from a captive population of Amazon Milk Frogs.</title>
        <authorList>
            <person name="Hicks J."/>
            <person name="Zeineldin M."/>
            <person name="Ward H."/>
            <person name="Wuenschmann A."/>
            <person name="Camp P."/>
            <person name="Farrell D."/>
            <person name="Lehman K."/>
            <person name="Thacker T."/>
            <person name="Cuthbert E."/>
        </authorList>
    </citation>
    <scope>NUCLEOTIDE SEQUENCE [LARGE SCALE GENOMIC DNA]</scope>
    <source>
        <strain evidence="11 12">Wuenschmanii</strain>
    </source>
</reference>
<evidence type="ECO:0000256" key="7">
    <source>
        <dbReference type="ARBA" id="ARBA00037904"/>
    </source>
</evidence>
<feature type="domain" description="Glycosyltransferase 2-like" evidence="10">
    <location>
        <begin position="9"/>
        <end position="136"/>
    </location>
</feature>
<dbReference type="Gene3D" id="3.90.550.10">
    <property type="entry name" value="Spore Coat Polysaccharide Biosynthesis Protein SpsA, Chain A"/>
    <property type="match status" value="1"/>
</dbReference>
<evidence type="ECO:0000256" key="5">
    <source>
        <dbReference type="ARBA" id="ARBA00023136"/>
    </source>
</evidence>
<proteinExistence type="inferred from homology"/>
<keyword evidence="3 11" id="KW-0328">Glycosyltransferase</keyword>
<keyword evidence="4 11" id="KW-0808">Transferase</keyword>
<comment type="pathway">
    <text evidence="7">Carotenoid biosynthesis; staphyloxanthin biosynthesis; staphyloxanthin from farnesyl diphosphate: step 4/5.</text>
</comment>
<gene>
    <name evidence="11" type="ORF">PT015_05240</name>
</gene>
<dbReference type="Pfam" id="PF00535">
    <property type="entry name" value="Glycos_transf_2"/>
    <property type="match status" value="1"/>
</dbReference>
<dbReference type="SUPFAM" id="SSF53448">
    <property type="entry name" value="Nucleotide-diphospho-sugar transferases"/>
    <property type="match status" value="1"/>
</dbReference>
<evidence type="ECO:0000313" key="12">
    <source>
        <dbReference type="Proteomes" id="UP001236585"/>
    </source>
</evidence>
<keyword evidence="2" id="KW-1003">Cell membrane</keyword>
<evidence type="ECO:0000256" key="3">
    <source>
        <dbReference type="ARBA" id="ARBA00022676"/>
    </source>
</evidence>
<dbReference type="RefSeq" id="WP_285189334.1">
    <property type="nucleotide sequence ID" value="NZ_CP126981.1"/>
</dbReference>
<keyword evidence="5" id="KW-0472">Membrane</keyword>
<dbReference type="InterPro" id="IPR001173">
    <property type="entry name" value="Glyco_trans_2-like"/>
</dbReference>
<evidence type="ECO:0000313" key="11">
    <source>
        <dbReference type="EMBL" id="WIM88884.1"/>
    </source>
</evidence>
<keyword evidence="12" id="KW-1185">Reference proteome</keyword>
<dbReference type="EMBL" id="CP126981">
    <property type="protein sequence ID" value="WIM88884.1"/>
    <property type="molecule type" value="Genomic_DNA"/>
</dbReference>
<organism evidence="11 12">
    <name type="scientific">Candidatus Mycobacterium wuenschmannii</name>
    <dbReference type="NCBI Taxonomy" id="3027808"/>
    <lineage>
        <taxon>Bacteria</taxon>
        <taxon>Bacillati</taxon>
        <taxon>Actinomycetota</taxon>
        <taxon>Actinomycetes</taxon>
        <taxon>Mycobacteriales</taxon>
        <taxon>Mycobacteriaceae</taxon>
        <taxon>Mycobacterium</taxon>
    </lineage>
</organism>
<protein>
    <recommendedName>
        <fullName evidence="9">4,4'-diaponeurosporenoate glycosyltransferase</fullName>
    </recommendedName>
</protein>
<dbReference type="Proteomes" id="UP001236585">
    <property type="component" value="Chromosome"/>
</dbReference>
<evidence type="ECO:0000259" key="10">
    <source>
        <dbReference type="Pfam" id="PF00535"/>
    </source>
</evidence>
<name>A0ABY8W531_9MYCO</name>
<evidence type="ECO:0000256" key="4">
    <source>
        <dbReference type="ARBA" id="ARBA00022679"/>
    </source>
</evidence>
<dbReference type="GO" id="GO:0016757">
    <property type="term" value="F:glycosyltransferase activity"/>
    <property type="evidence" value="ECO:0007669"/>
    <property type="project" value="UniProtKB-KW"/>
</dbReference>
<evidence type="ECO:0000256" key="8">
    <source>
        <dbReference type="ARBA" id="ARBA00038120"/>
    </source>
</evidence>
<evidence type="ECO:0000256" key="2">
    <source>
        <dbReference type="ARBA" id="ARBA00022475"/>
    </source>
</evidence>
<dbReference type="InterPro" id="IPR029044">
    <property type="entry name" value="Nucleotide-diphossugar_trans"/>
</dbReference>
<evidence type="ECO:0000256" key="6">
    <source>
        <dbReference type="ARBA" id="ARBA00037281"/>
    </source>
</evidence>
<dbReference type="PANTHER" id="PTHR43646">
    <property type="entry name" value="GLYCOSYLTRANSFERASE"/>
    <property type="match status" value="1"/>
</dbReference>